<dbReference type="EMBL" id="CAJNIZ010002225">
    <property type="protein sequence ID" value="CAE7208051.1"/>
    <property type="molecule type" value="Genomic_DNA"/>
</dbReference>
<dbReference type="InterPro" id="IPR003593">
    <property type="entry name" value="AAA+_ATPase"/>
</dbReference>
<comment type="subcellular location">
    <subcellularLocation>
        <location evidence="1">Nucleus</location>
    </subcellularLocation>
</comment>
<gene>
    <name evidence="11" type="primary">rad51-a</name>
    <name evidence="11" type="ORF">SPIL2461_LOCUS2111</name>
</gene>
<evidence type="ECO:0000313" key="12">
    <source>
        <dbReference type="Proteomes" id="UP000649617"/>
    </source>
</evidence>
<keyword evidence="5" id="KW-0238">DNA-binding</keyword>
<dbReference type="GO" id="GO:0000730">
    <property type="term" value="P:DNA recombinase assembly"/>
    <property type="evidence" value="ECO:0007669"/>
    <property type="project" value="TreeGrafter"/>
</dbReference>
<dbReference type="SUPFAM" id="SSF52540">
    <property type="entry name" value="P-loop containing nucleoside triphosphate hydrolases"/>
    <property type="match status" value="1"/>
</dbReference>
<feature type="domain" description="RecA family profile 2" evidence="10">
    <location>
        <begin position="793"/>
        <end position="855"/>
    </location>
</feature>
<dbReference type="SMART" id="SM00382">
    <property type="entry name" value="AAA"/>
    <property type="match status" value="1"/>
</dbReference>
<evidence type="ECO:0000259" key="9">
    <source>
        <dbReference type="PROSITE" id="PS50162"/>
    </source>
</evidence>
<keyword evidence="4 7" id="KW-0067">ATP-binding</keyword>
<dbReference type="GO" id="GO:0070192">
    <property type="term" value="P:chromosome organization involved in meiotic cell cycle"/>
    <property type="evidence" value="ECO:0007669"/>
    <property type="project" value="TreeGrafter"/>
</dbReference>
<dbReference type="PANTHER" id="PTHR22942:SF39">
    <property type="entry name" value="DNA REPAIR PROTEIN RAD51 HOMOLOG 1"/>
    <property type="match status" value="1"/>
</dbReference>
<accession>A0A812JFS3</accession>
<dbReference type="PROSITE" id="PS50163">
    <property type="entry name" value="RECA_3"/>
    <property type="match status" value="1"/>
</dbReference>
<dbReference type="Proteomes" id="UP000649617">
    <property type="component" value="Unassembled WGS sequence"/>
</dbReference>
<keyword evidence="3 7" id="KW-0547">Nucleotide-binding</keyword>
<name>A0A812JFS3_SYMPI</name>
<dbReference type="InterPro" id="IPR027417">
    <property type="entry name" value="P-loop_NTPase"/>
</dbReference>
<dbReference type="GO" id="GO:1990426">
    <property type="term" value="P:mitotic recombination-dependent replication fork processing"/>
    <property type="evidence" value="ECO:0007669"/>
    <property type="project" value="InterPro"/>
</dbReference>
<evidence type="ECO:0000256" key="2">
    <source>
        <dbReference type="ARBA" id="ARBA00007095"/>
    </source>
</evidence>
<feature type="region of interest" description="Disordered" evidence="8">
    <location>
        <begin position="1"/>
        <end position="49"/>
    </location>
</feature>
<dbReference type="OrthoDB" id="10251254at2759"/>
<organism evidence="11 12">
    <name type="scientific">Symbiodinium pilosum</name>
    <name type="common">Dinoflagellate</name>
    <dbReference type="NCBI Taxonomy" id="2952"/>
    <lineage>
        <taxon>Eukaryota</taxon>
        <taxon>Sar</taxon>
        <taxon>Alveolata</taxon>
        <taxon>Dinophyceae</taxon>
        <taxon>Suessiales</taxon>
        <taxon>Symbiodiniaceae</taxon>
        <taxon>Symbiodinium</taxon>
    </lineage>
</organism>
<dbReference type="GO" id="GO:0003697">
    <property type="term" value="F:single-stranded DNA binding"/>
    <property type="evidence" value="ECO:0007669"/>
    <property type="project" value="InterPro"/>
</dbReference>
<dbReference type="NCBIfam" id="TIGR02239">
    <property type="entry name" value="recomb_RAD51"/>
    <property type="match status" value="1"/>
</dbReference>
<dbReference type="GO" id="GO:0000150">
    <property type="term" value="F:DNA strand exchange activity"/>
    <property type="evidence" value="ECO:0007669"/>
    <property type="project" value="InterPro"/>
</dbReference>
<dbReference type="GO" id="GO:0007131">
    <property type="term" value="P:reciprocal meiotic recombination"/>
    <property type="evidence" value="ECO:0007669"/>
    <property type="project" value="TreeGrafter"/>
</dbReference>
<evidence type="ECO:0000256" key="7">
    <source>
        <dbReference type="RuleBase" id="RU003422"/>
    </source>
</evidence>
<dbReference type="GO" id="GO:0140664">
    <property type="term" value="F:ATP-dependent DNA damage sensor activity"/>
    <property type="evidence" value="ECO:0007669"/>
    <property type="project" value="InterPro"/>
</dbReference>
<keyword evidence="6" id="KW-0539">Nucleus</keyword>
<evidence type="ECO:0000256" key="5">
    <source>
        <dbReference type="ARBA" id="ARBA00023125"/>
    </source>
</evidence>
<evidence type="ECO:0000256" key="4">
    <source>
        <dbReference type="ARBA" id="ARBA00022840"/>
    </source>
</evidence>
<dbReference type="InterPro" id="IPR020588">
    <property type="entry name" value="RecA_ATP-bd"/>
</dbReference>
<dbReference type="PROSITE" id="PS50162">
    <property type="entry name" value="RECA_2"/>
    <property type="match status" value="1"/>
</dbReference>
<proteinExistence type="inferred from homology"/>
<evidence type="ECO:0000313" key="11">
    <source>
        <dbReference type="EMBL" id="CAE7208051.1"/>
    </source>
</evidence>
<dbReference type="NCBIfam" id="NF003301">
    <property type="entry name" value="PRK04301.1"/>
    <property type="match status" value="1"/>
</dbReference>
<dbReference type="GO" id="GO:0003690">
    <property type="term" value="F:double-stranded DNA binding"/>
    <property type="evidence" value="ECO:0007669"/>
    <property type="project" value="InterPro"/>
</dbReference>
<protein>
    <submittedName>
        <fullName evidence="11">Rad51-a protein</fullName>
    </submittedName>
</protein>
<dbReference type="GO" id="GO:0006312">
    <property type="term" value="P:mitotic recombination"/>
    <property type="evidence" value="ECO:0007669"/>
    <property type="project" value="TreeGrafter"/>
</dbReference>
<sequence length="857" mass="93878">MSRLVAPKLLIPSLHGQGTSKAPKAEFRSPEPIGPIGPSASSLVDPGHTTSQLDAQRITHSLSSRSESRASSLPVHVADLPDRTWSAEGSEVRSQLGSASHAEPISPTSALGGAISTFGAPAEWWHDSIILGRLSALALRYFTTKAIKKPWRAWMRYIDTVRSKQQACLRSQLQLALRLWRRRTSWYGRRLAPKRHRHSFISFEPRVDTACLLGLLEAVFAQRDVERRLRLLHLIRRKMMETMAQVHYYQTLLRLGLGAFWLALKTRDTSSTSAGASPVVCSGRSHSHVQQVLSRAWRRWWFATRMWLSSTQYQERELEAWLTGECSTPRSMVLAEAFGSSEASAQPEAGHGLAPLTDGHQVVYARDSALVLQQVPAEGSQPLLQARSEPVVLQDAQEAWLQRSQQLSSARRSRQLMKASRESLKGDSRLRGRDVGASKRLSSEDFGAVLTSSKRASRADSNASSEVEVEFVSIWADGEWPSKTGALPAGLAQTGSAAAISGERTGADSDPAANLQSWRADAEVVQAEDEANDLERLCATVDQKGAGISKTDLNALLDHGIHCVETIAFMPLRKLHEVKGIGETKAARIHAAAKQLVPMRMVSAAEMLQLRKNMVQITTGSAKLDSLLKGGVETGQITEIFGEFRCGKTQLCHTLCVACQLPISRGGGESKALYIDTEGTFRPERLADIAKRYGLNEEDVLENVTYARAYNAEHQDKLLVEAASVFCESRYAVLIVDSATGLFRTDYSGRGELADRQQALNRFLRKLQRIADEHGVAVVITNQVMASPESGPAAYMGPQVKPIGGHIIGHASQTRLFFRKGKGETRICKIYDSPSLPEGEAMFAIDAGGIVDAPEGK</sequence>
<dbReference type="AlphaFoldDB" id="A0A812JFS3"/>
<evidence type="ECO:0000256" key="3">
    <source>
        <dbReference type="ARBA" id="ARBA00022741"/>
    </source>
</evidence>
<keyword evidence="12" id="KW-1185">Reference proteome</keyword>
<dbReference type="Gene3D" id="3.40.50.300">
    <property type="entry name" value="P-loop containing nucleotide triphosphate hydrolases"/>
    <property type="match status" value="1"/>
</dbReference>
<evidence type="ECO:0000256" key="6">
    <source>
        <dbReference type="ARBA" id="ARBA00023242"/>
    </source>
</evidence>
<dbReference type="InterPro" id="IPR011941">
    <property type="entry name" value="DNA_recomb/repair_Rad51"/>
</dbReference>
<comment type="caution">
    <text evidence="11">The sequence shown here is derived from an EMBL/GenBank/DDBJ whole genome shotgun (WGS) entry which is preliminary data.</text>
</comment>
<evidence type="ECO:0000256" key="8">
    <source>
        <dbReference type="SAM" id="MobiDB-lite"/>
    </source>
</evidence>
<dbReference type="InterPro" id="IPR010995">
    <property type="entry name" value="DNA_repair_Rad51/TF_NusA_a-hlx"/>
</dbReference>
<dbReference type="GO" id="GO:0005524">
    <property type="term" value="F:ATP binding"/>
    <property type="evidence" value="ECO:0007669"/>
    <property type="project" value="UniProtKB-KW"/>
</dbReference>
<comment type="similarity">
    <text evidence="2">Belongs to the RecA family. RAD51 subfamily.</text>
</comment>
<dbReference type="GO" id="GO:0042148">
    <property type="term" value="P:DNA strand invasion"/>
    <property type="evidence" value="ECO:0007669"/>
    <property type="project" value="TreeGrafter"/>
</dbReference>
<dbReference type="FunFam" id="3.40.50.300:FF:002052">
    <property type="entry name" value="DNA repair protein RAD51 homolog"/>
    <property type="match status" value="1"/>
</dbReference>
<dbReference type="PANTHER" id="PTHR22942">
    <property type="entry name" value="RECA/RAD51/RADA DNA STRAND-PAIRING FAMILY MEMBER"/>
    <property type="match status" value="1"/>
</dbReference>
<dbReference type="CDD" id="cd19513">
    <property type="entry name" value="Rad51"/>
    <property type="match status" value="1"/>
</dbReference>
<dbReference type="InterPro" id="IPR013632">
    <property type="entry name" value="Rad51_C"/>
</dbReference>
<feature type="compositionally biased region" description="Basic and acidic residues" evidence="8">
    <location>
        <begin position="419"/>
        <end position="436"/>
    </location>
</feature>
<dbReference type="InterPro" id="IPR020587">
    <property type="entry name" value="RecA_monomer-monomer_interface"/>
</dbReference>
<dbReference type="SUPFAM" id="SSF47794">
    <property type="entry name" value="Rad51 N-terminal domain-like"/>
    <property type="match status" value="1"/>
</dbReference>
<dbReference type="GO" id="GO:0000794">
    <property type="term" value="C:condensed nuclear chromosome"/>
    <property type="evidence" value="ECO:0007669"/>
    <property type="project" value="TreeGrafter"/>
</dbReference>
<dbReference type="Pfam" id="PF08423">
    <property type="entry name" value="Rad51"/>
    <property type="match status" value="1"/>
</dbReference>
<feature type="domain" description="RecA family profile 1" evidence="9">
    <location>
        <begin position="613"/>
        <end position="784"/>
    </location>
</feature>
<feature type="region of interest" description="Disordered" evidence="8">
    <location>
        <begin position="411"/>
        <end position="436"/>
    </location>
</feature>
<dbReference type="Gene3D" id="1.10.150.20">
    <property type="entry name" value="5' to 3' exonuclease, C-terminal subdomain"/>
    <property type="match status" value="1"/>
</dbReference>
<evidence type="ECO:0000256" key="1">
    <source>
        <dbReference type="ARBA" id="ARBA00004123"/>
    </source>
</evidence>
<reference evidence="11" key="1">
    <citation type="submission" date="2021-02" db="EMBL/GenBank/DDBJ databases">
        <authorList>
            <person name="Dougan E. K."/>
            <person name="Rhodes N."/>
            <person name="Thang M."/>
            <person name="Chan C."/>
        </authorList>
    </citation>
    <scope>NUCLEOTIDE SEQUENCE</scope>
</reference>
<evidence type="ECO:0000259" key="10">
    <source>
        <dbReference type="PROSITE" id="PS50163"/>
    </source>
</evidence>